<dbReference type="Gene3D" id="4.10.240.10">
    <property type="entry name" value="Zn(2)-C6 fungal-type DNA-binding domain"/>
    <property type="match status" value="1"/>
</dbReference>
<dbReference type="EMBL" id="JBFXLS010000105">
    <property type="protein sequence ID" value="KAL2816052.1"/>
    <property type="molecule type" value="Genomic_DNA"/>
</dbReference>
<keyword evidence="6" id="KW-0539">Nucleus</keyword>
<dbReference type="InterPro" id="IPR036864">
    <property type="entry name" value="Zn2-C6_fun-type_DNA-bd_sf"/>
</dbReference>
<evidence type="ECO:0000256" key="2">
    <source>
        <dbReference type="ARBA" id="ARBA00022723"/>
    </source>
</evidence>
<dbReference type="Pfam" id="PF00172">
    <property type="entry name" value="Zn_clus"/>
    <property type="match status" value="1"/>
</dbReference>
<dbReference type="InterPro" id="IPR001138">
    <property type="entry name" value="Zn2Cys6_DnaBD"/>
</dbReference>
<feature type="region of interest" description="Disordered" evidence="7">
    <location>
        <begin position="1"/>
        <end position="28"/>
    </location>
</feature>
<evidence type="ECO:0000256" key="5">
    <source>
        <dbReference type="ARBA" id="ARBA00023163"/>
    </source>
</evidence>
<keyword evidence="3" id="KW-0805">Transcription regulation</keyword>
<reference evidence="9 10" key="1">
    <citation type="submission" date="2024-07" db="EMBL/GenBank/DDBJ databases">
        <title>Section-level genome sequencing and comparative genomics of Aspergillus sections Usti and Cavernicolus.</title>
        <authorList>
            <consortium name="Lawrence Berkeley National Laboratory"/>
            <person name="Nybo J.L."/>
            <person name="Vesth T.C."/>
            <person name="Theobald S."/>
            <person name="Frisvad J.C."/>
            <person name="Larsen T.O."/>
            <person name="Kjaerboelling I."/>
            <person name="Rothschild-Mancinelli K."/>
            <person name="Lyhne E.K."/>
            <person name="Kogle M.E."/>
            <person name="Barry K."/>
            <person name="Clum A."/>
            <person name="Na H."/>
            <person name="Ledsgaard L."/>
            <person name="Lin J."/>
            <person name="Lipzen A."/>
            <person name="Kuo A."/>
            <person name="Riley R."/>
            <person name="Mondo S."/>
            <person name="LaButti K."/>
            <person name="Haridas S."/>
            <person name="Pangalinan J."/>
            <person name="Salamov A.A."/>
            <person name="Simmons B.A."/>
            <person name="Magnuson J.K."/>
            <person name="Chen J."/>
            <person name="Drula E."/>
            <person name="Henrissat B."/>
            <person name="Wiebenga A."/>
            <person name="Lubbers R.J."/>
            <person name="Gomes A.C."/>
            <person name="Makela M.R."/>
            <person name="Stajich J."/>
            <person name="Grigoriev I.V."/>
            <person name="Mortensen U.H."/>
            <person name="De vries R.P."/>
            <person name="Baker S.E."/>
            <person name="Andersen M.R."/>
        </authorList>
    </citation>
    <scope>NUCLEOTIDE SEQUENCE [LARGE SCALE GENOMIC DNA]</scope>
    <source>
        <strain evidence="9 10">CBS 600.67</strain>
    </source>
</reference>
<dbReference type="PANTHER" id="PTHR31001:SF90">
    <property type="entry name" value="CENTROMERE DNA-BINDING PROTEIN COMPLEX CBF3 SUBUNIT B"/>
    <property type="match status" value="1"/>
</dbReference>
<evidence type="ECO:0000259" key="8">
    <source>
        <dbReference type="PROSITE" id="PS50048"/>
    </source>
</evidence>
<evidence type="ECO:0000256" key="7">
    <source>
        <dbReference type="SAM" id="MobiDB-lite"/>
    </source>
</evidence>
<dbReference type="SUPFAM" id="SSF57701">
    <property type="entry name" value="Zn2/Cys6 DNA-binding domain"/>
    <property type="match status" value="1"/>
</dbReference>
<keyword evidence="2" id="KW-0479">Metal-binding</keyword>
<keyword evidence="5" id="KW-0804">Transcription</keyword>
<dbReference type="Pfam" id="PF04082">
    <property type="entry name" value="Fungal_trans"/>
    <property type="match status" value="1"/>
</dbReference>
<accession>A0ABR4HKN9</accession>
<protein>
    <recommendedName>
        <fullName evidence="8">Zn(2)-C6 fungal-type domain-containing protein</fullName>
    </recommendedName>
</protein>
<evidence type="ECO:0000256" key="1">
    <source>
        <dbReference type="ARBA" id="ARBA00004123"/>
    </source>
</evidence>
<dbReference type="InterPro" id="IPR007219">
    <property type="entry name" value="XnlR_reg_dom"/>
</dbReference>
<feature type="region of interest" description="Disordered" evidence="7">
    <location>
        <begin position="61"/>
        <end position="92"/>
    </location>
</feature>
<comment type="caution">
    <text evidence="9">The sequence shown here is derived from an EMBL/GenBank/DDBJ whole genome shotgun (WGS) entry which is preliminary data.</text>
</comment>
<dbReference type="SMART" id="SM00066">
    <property type="entry name" value="GAL4"/>
    <property type="match status" value="1"/>
</dbReference>
<dbReference type="CDD" id="cd12148">
    <property type="entry name" value="fungal_TF_MHR"/>
    <property type="match status" value="1"/>
</dbReference>
<evidence type="ECO:0000313" key="9">
    <source>
        <dbReference type="EMBL" id="KAL2816052.1"/>
    </source>
</evidence>
<dbReference type="PANTHER" id="PTHR31001">
    <property type="entry name" value="UNCHARACTERIZED TRANSCRIPTIONAL REGULATORY PROTEIN"/>
    <property type="match status" value="1"/>
</dbReference>
<dbReference type="InterPro" id="IPR050613">
    <property type="entry name" value="Sec_Metabolite_Reg"/>
</dbReference>
<name>A0ABR4HKN9_9EURO</name>
<evidence type="ECO:0000313" key="10">
    <source>
        <dbReference type="Proteomes" id="UP001610335"/>
    </source>
</evidence>
<keyword evidence="10" id="KW-1185">Reference proteome</keyword>
<keyword evidence="4" id="KW-0238">DNA-binding</keyword>
<proteinExistence type="predicted"/>
<evidence type="ECO:0000256" key="3">
    <source>
        <dbReference type="ARBA" id="ARBA00023015"/>
    </source>
</evidence>
<dbReference type="PROSITE" id="PS00463">
    <property type="entry name" value="ZN2_CY6_FUNGAL_1"/>
    <property type="match status" value="1"/>
</dbReference>
<evidence type="ECO:0000256" key="6">
    <source>
        <dbReference type="ARBA" id="ARBA00023242"/>
    </source>
</evidence>
<dbReference type="CDD" id="cd00067">
    <property type="entry name" value="GAL4"/>
    <property type="match status" value="1"/>
</dbReference>
<dbReference type="PROSITE" id="PS50048">
    <property type="entry name" value="ZN2_CY6_FUNGAL_2"/>
    <property type="match status" value="1"/>
</dbReference>
<gene>
    <name evidence="9" type="ORF">BDW59DRAFT_175917</name>
</gene>
<feature type="domain" description="Zn(2)-C6 fungal-type" evidence="8">
    <location>
        <begin position="23"/>
        <end position="52"/>
    </location>
</feature>
<sequence length="682" mass="76675">MKRKAGPEPPDAPKRHPRQDPVSCDSCRKKKLKCDRQRPCNSCLSRRLTCSFTATRVDAHRHNKAPTPGRSNTHAPQRVEAPRPTLPDLGSQNSRESLVTADWLEHIHMGDRVPAALSPNLRAELDEKPLGQSQSAGPARIILSIQQGSWTLNENPATVDLIPSLPRESDTLALFNYYCRYIGYLYHIIIPHVVEGQINEVYRSVERGSPVNPNYLALLFAITGSSLILQSSIESAHAPRCSEQFSFLTGAALTQANYTRYPTIEGLQAVVIIFHNMSNIHSCASVRGLFMIGSIIDQAKNLMLHRVDTPRLQTDAQQPNPVELETKRRLWWDIASFDWCLSFLSGPQEWTYLINPSFMQTKKPSNIDDAAIGITPAQPSTTPTHMSFFLERLKLSEVCRQIIDTIGPDQLSGKEPDYTQILALDRKIHDVQAQAPDFLRLDPSSRTKYAALYTDRPTLAWQRCLLQQAWYSRLCRLHRPFFIRGARDPTYSYSYMVGINSARKVLESKRIMDEEEPRFTPSSSAVWAIMHHVFMAAVMLLLDVCYNWDDVLGEKRKEEVLDACRMLSIAQQSSSLLKEGIDAMMSVLQRRYKTGKRGGTTAVPDVPASSSGHQMAIPAMVPAPEKLVQIGEIGHLDETQHGVENRELEDIWSEFIDNGGNMEFAAEDWTGLFNELTTVPGA</sequence>
<dbReference type="Proteomes" id="UP001610335">
    <property type="component" value="Unassembled WGS sequence"/>
</dbReference>
<organism evidence="9 10">
    <name type="scientific">Aspergillus cavernicola</name>
    <dbReference type="NCBI Taxonomy" id="176166"/>
    <lineage>
        <taxon>Eukaryota</taxon>
        <taxon>Fungi</taxon>
        <taxon>Dikarya</taxon>
        <taxon>Ascomycota</taxon>
        <taxon>Pezizomycotina</taxon>
        <taxon>Eurotiomycetes</taxon>
        <taxon>Eurotiomycetidae</taxon>
        <taxon>Eurotiales</taxon>
        <taxon>Aspergillaceae</taxon>
        <taxon>Aspergillus</taxon>
        <taxon>Aspergillus subgen. Nidulantes</taxon>
    </lineage>
</organism>
<comment type="subcellular location">
    <subcellularLocation>
        <location evidence="1">Nucleus</location>
    </subcellularLocation>
</comment>
<evidence type="ECO:0000256" key="4">
    <source>
        <dbReference type="ARBA" id="ARBA00023125"/>
    </source>
</evidence>